<sequence>MFERYAVFFTPQGPLAEAGAEWLGWNIAQGRPAPQPDLLGLDAAALTATPRRYGMHGTIKPPFFLAEGQSAEALRRALGALCADAAPVSLRGMEVSSLGHFIALTPTGESQDLAALAARVVTQLDSFRAPPSAAELARRRQATLTPAQEANLARWGYPYVLDQFRFHITLTGRIEGETQPVQRALQAHFEPHLPRPFPIATLTLTGQDADGMFHEVERFALGG</sequence>
<proteinExistence type="predicted"/>
<dbReference type="InterPro" id="IPR009389">
    <property type="entry name" value="DUF1045"/>
</dbReference>
<dbReference type="Gene3D" id="3.90.1140.10">
    <property type="entry name" value="Cyclic phosphodiesterase"/>
    <property type="match status" value="1"/>
</dbReference>
<reference evidence="1 2" key="1">
    <citation type="journal article" date="2021" name="Arch. Microbiol.">
        <title>Harenicola maris gen. nov., sp. nov. isolated from the Sea of Japan shallow sediments.</title>
        <authorList>
            <person name="Romanenko L.A."/>
            <person name="Kurilenko V.V."/>
            <person name="Chernysheva N.Y."/>
            <person name="Tekutyeva L.A."/>
            <person name="Velansky P.V."/>
            <person name="Svetashev V.I."/>
            <person name="Isaeva M.P."/>
        </authorList>
    </citation>
    <scope>NUCLEOTIDE SEQUENCE [LARGE SCALE GENOMIC DNA]</scope>
    <source>
        <strain evidence="1 2">KMM 3653</strain>
    </source>
</reference>
<dbReference type="AlphaFoldDB" id="A0AAP2CN96"/>
<dbReference type="RefSeq" id="WP_327792931.1">
    <property type="nucleotide sequence ID" value="NZ_JADQAZ010000001.1"/>
</dbReference>
<gene>
    <name evidence="1" type="ORF">IV417_05015</name>
</gene>
<comment type="caution">
    <text evidence="1">The sequence shown here is derived from an EMBL/GenBank/DDBJ whole genome shotgun (WGS) entry which is preliminary data.</text>
</comment>
<dbReference type="NCBIfam" id="TIGR03223">
    <property type="entry name" value="Phn_opern_protn"/>
    <property type="match status" value="1"/>
</dbReference>
<dbReference type="Proteomes" id="UP001315686">
    <property type="component" value="Unassembled WGS sequence"/>
</dbReference>
<protein>
    <submittedName>
        <fullName evidence="1">DUF1045 domain-containing protein</fullName>
    </submittedName>
</protein>
<organism evidence="1 2">
    <name type="scientific">Harenicola maris</name>
    <dbReference type="NCBI Taxonomy" id="2841044"/>
    <lineage>
        <taxon>Bacteria</taxon>
        <taxon>Pseudomonadati</taxon>
        <taxon>Pseudomonadota</taxon>
        <taxon>Alphaproteobacteria</taxon>
        <taxon>Rhodobacterales</taxon>
        <taxon>Paracoccaceae</taxon>
        <taxon>Harenicola</taxon>
    </lineage>
</organism>
<dbReference type="PIRSF" id="PIRSF033328">
    <property type="entry name" value="Phest_Mll4975"/>
    <property type="match status" value="1"/>
</dbReference>
<name>A0AAP2CN96_9RHOB</name>
<dbReference type="EMBL" id="JADQAZ010000001">
    <property type="protein sequence ID" value="MBT0956735.1"/>
    <property type="molecule type" value="Genomic_DNA"/>
</dbReference>
<evidence type="ECO:0000313" key="1">
    <source>
        <dbReference type="EMBL" id="MBT0956735.1"/>
    </source>
</evidence>
<evidence type="ECO:0000313" key="2">
    <source>
        <dbReference type="Proteomes" id="UP001315686"/>
    </source>
</evidence>
<keyword evidence="2" id="KW-1185">Reference proteome</keyword>
<dbReference type="Pfam" id="PF06299">
    <property type="entry name" value="DUF1045"/>
    <property type="match status" value="1"/>
</dbReference>
<accession>A0AAP2CN96</accession>